<evidence type="ECO:0000313" key="6">
    <source>
        <dbReference type="Proteomes" id="UP001519460"/>
    </source>
</evidence>
<reference evidence="5 6" key="1">
    <citation type="journal article" date="2023" name="Sci. Data">
        <title>Genome assembly of the Korean intertidal mud-creeper Batillaria attramentaria.</title>
        <authorList>
            <person name="Patra A.K."/>
            <person name="Ho P.T."/>
            <person name="Jun S."/>
            <person name="Lee S.J."/>
            <person name="Kim Y."/>
            <person name="Won Y.J."/>
        </authorList>
    </citation>
    <scope>NUCLEOTIDE SEQUENCE [LARGE SCALE GENOMIC DNA]</scope>
    <source>
        <strain evidence="5">Wonlab-2016</strain>
    </source>
</reference>
<feature type="compositionally biased region" description="Basic and acidic residues" evidence="1">
    <location>
        <begin position="111"/>
        <end position="121"/>
    </location>
</feature>
<keyword evidence="2" id="KW-1133">Transmembrane helix</keyword>
<protein>
    <recommendedName>
        <fullName evidence="4">Nose resistant-to-fluoxetine protein N-terminal domain-containing protein</fullName>
    </recommendedName>
</protein>
<keyword evidence="6" id="KW-1185">Reference proteome</keyword>
<keyword evidence="3" id="KW-0732">Signal</keyword>
<dbReference type="Pfam" id="PF20146">
    <property type="entry name" value="NRF"/>
    <property type="match status" value="1"/>
</dbReference>
<feature type="transmembrane region" description="Helical" evidence="2">
    <location>
        <begin position="423"/>
        <end position="451"/>
    </location>
</feature>
<dbReference type="InterPro" id="IPR006621">
    <property type="entry name" value="Nose-resist-to-fluoxetine_N"/>
</dbReference>
<feature type="transmembrane region" description="Helical" evidence="2">
    <location>
        <begin position="289"/>
        <end position="313"/>
    </location>
</feature>
<keyword evidence="2" id="KW-0812">Transmembrane</keyword>
<dbReference type="Pfam" id="PF01757">
    <property type="entry name" value="Acyl_transf_3"/>
    <property type="match status" value="1"/>
</dbReference>
<feature type="signal peptide" evidence="3">
    <location>
        <begin position="1"/>
        <end position="27"/>
    </location>
</feature>
<dbReference type="AlphaFoldDB" id="A0ABD0L010"/>
<dbReference type="SMART" id="SM00703">
    <property type="entry name" value="NRF"/>
    <property type="match status" value="1"/>
</dbReference>
<feature type="transmembrane region" description="Helical" evidence="2">
    <location>
        <begin position="540"/>
        <end position="555"/>
    </location>
</feature>
<dbReference type="EMBL" id="JACVVK020000099">
    <property type="protein sequence ID" value="KAK7492833.1"/>
    <property type="molecule type" value="Genomic_DNA"/>
</dbReference>
<proteinExistence type="predicted"/>
<feature type="transmembrane region" description="Helical" evidence="2">
    <location>
        <begin position="562"/>
        <end position="580"/>
    </location>
</feature>
<feature type="chain" id="PRO_5044896477" description="Nose resistant-to-fluoxetine protein N-terminal domain-containing protein" evidence="3">
    <location>
        <begin position="28"/>
        <end position="802"/>
    </location>
</feature>
<dbReference type="Proteomes" id="UP001519460">
    <property type="component" value="Unassembled WGS sequence"/>
</dbReference>
<evidence type="ECO:0000256" key="2">
    <source>
        <dbReference type="SAM" id="Phobius"/>
    </source>
</evidence>
<dbReference type="InterPro" id="IPR052728">
    <property type="entry name" value="O2_lipid_transport_reg"/>
</dbReference>
<dbReference type="InterPro" id="IPR002656">
    <property type="entry name" value="Acyl_transf_3_dom"/>
</dbReference>
<sequence>MTSVCAMTHRLVFTTLVLCSTSSFVSCKILTAPDYFDSISKLSWMSSHLQKDSSSNRRNRLEILDESLEILSPEALREQIQNIGRSLEQDRGHLHNYVREFEEVSGEPFTDSERGDSKVDEQTEDTNLETVSLARERARLGHDFEKCFDDFALFSAGLATGKSWALQMIDSFGKPSPGISDGNVLWPGAYDLCRDVRVTENMTSVSGDVNETQAFSGQYCNAVFPLPLNNSALPPGSLTYVAEGMCIPDSCTSFDLIFIINTRLILDFNSSLRVGTVLCQYEPSLDAKAIVAIVVCGVFVLLTLLGTVLDILLVQIPKWRSDETLAMFTNGVNSKGEREPLLNTHTQMYSSQIGACTKLLTSFSLYTNGNKLLSMRQGAGSLTSIHGVRFISMTWVVLGHTMLAAQQFSSNYIPWLETSRERYLFQIIANAPVAVDTFFVLSGLLVSYLSLKEMARSRGRLNWFLFYFHRFWRLTPVYMMVLFLYVSVQPHLGRGPAWLAEFNDRDNCKTTWWTNLLYLNNFVKVDKLCMGHTWYLADDMQFYVISPLIFVPFYLSPWYGSLVAGVVFLGSTITPAILTVEKHYPAGVMSAVEGETAESQRDYMADFYIKPYTRMAPYIVGMVAGYILYRRQTRRRMNKCVVLLGWLVAAGTAWWSLFGLYDSLAKAPIPVWQAALYNAVGRTAWGVSVAWVVFACCTGQGGFVNTLLSWGGLLPLSRLTYSVYLLHLPMMYTLVQSRDTPFYMSDMNLVMFYFGNLMLAYLLAVVVSLVFEAPMMGVERVLLHTKKQTTSARHDTETHRRK</sequence>
<accession>A0ABD0L010</accession>
<evidence type="ECO:0000256" key="3">
    <source>
        <dbReference type="SAM" id="SignalP"/>
    </source>
</evidence>
<feature type="transmembrane region" description="Helical" evidence="2">
    <location>
        <begin position="750"/>
        <end position="771"/>
    </location>
</feature>
<feature type="transmembrane region" description="Helical" evidence="2">
    <location>
        <begin position="716"/>
        <end position="735"/>
    </location>
</feature>
<gene>
    <name evidence="5" type="ORF">BaRGS_00015971</name>
</gene>
<feature type="region of interest" description="Disordered" evidence="1">
    <location>
        <begin position="104"/>
        <end position="126"/>
    </location>
</feature>
<evidence type="ECO:0000256" key="1">
    <source>
        <dbReference type="SAM" id="MobiDB-lite"/>
    </source>
</evidence>
<feature type="domain" description="Nose resistant-to-fluoxetine protein N-terminal" evidence="4">
    <location>
        <begin position="144"/>
        <end position="281"/>
    </location>
</feature>
<feature type="transmembrane region" description="Helical" evidence="2">
    <location>
        <begin position="381"/>
        <end position="403"/>
    </location>
</feature>
<evidence type="ECO:0000259" key="4">
    <source>
        <dbReference type="SMART" id="SM00703"/>
    </source>
</evidence>
<dbReference type="PANTHER" id="PTHR11161">
    <property type="entry name" value="O-ACYLTRANSFERASE"/>
    <property type="match status" value="1"/>
</dbReference>
<feature type="transmembrane region" description="Helical" evidence="2">
    <location>
        <begin position="641"/>
        <end position="664"/>
    </location>
</feature>
<feature type="transmembrane region" description="Helical" evidence="2">
    <location>
        <begin position="612"/>
        <end position="629"/>
    </location>
</feature>
<feature type="transmembrane region" description="Helical" evidence="2">
    <location>
        <begin position="471"/>
        <end position="488"/>
    </location>
</feature>
<organism evidence="5 6">
    <name type="scientific">Batillaria attramentaria</name>
    <dbReference type="NCBI Taxonomy" id="370345"/>
    <lineage>
        <taxon>Eukaryota</taxon>
        <taxon>Metazoa</taxon>
        <taxon>Spiralia</taxon>
        <taxon>Lophotrochozoa</taxon>
        <taxon>Mollusca</taxon>
        <taxon>Gastropoda</taxon>
        <taxon>Caenogastropoda</taxon>
        <taxon>Sorbeoconcha</taxon>
        <taxon>Cerithioidea</taxon>
        <taxon>Batillariidae</taxon>
        <taxon>Batillaria</taxon>
    </lineage>
</organism>
<keyword evidence="2" id="KW-0472">Membrane</keyword>
<feature type="transmembrane region" description="Helical" evidence="2">
    <location>
        <begin position="684"/>
        <end position="704"/>
    </location>
</feature>
<comment type="caution">
    <text evidence="5">The sequence shown here is derived from an EMBL/GenBank/DDBJ whole genome shotgun (WGS) entry which is preliminary data.</text>
</comment>
<dbReference type="PANTHER" id="PTHR11161:SF0">
    <property type="entry name" value="O-ACYLTRANSFERASE LIKE PROTEIN"/>
    <property type="match status" value="1"/>
</dbReference>
<evidence type="ECO:0000313" key="5">
    <source>
        <dbReference type="EMBL" id="KAK7492833.1"/>
    </source>
</evidence>
<name>A0ABD0L010_9CAEN</name>